<dbReference type="GO" id="GO:0003729">
    <property type="term" value="F:mRNA binding"/>
    <property type="evidence" value="ECO:0007669"/>
    <property type="project" value="UniProtKB-ARBA"/>
</dbReference>
<evidence type="ECO:0000256" key="2">
    <source>
        <dbReference type="ARBA" id="ARBA00022980"/>
    </source>
</evidence>
<keyword evidence="9" id="KW-1185">Reference proteome</keyword>
<dbReference type="GO" id="GO:0022625">
    <property type="term" value="C:cytosolic large ribosomal subunit"/>
    <property type="evidence" value="ECO:0007669"/>
    <property type="project" value="TreeGrafter"/>
</dbReference>
<dbReference type="GO" id="GO:0006412">
    <property type="term" value="P:translation"/>
    <property type="evidence" value="ECO:0007669"/>
    <property type="project" value="InterPro"/>
</dbReference>
<dbReference type="Gene3D" id="3.90.1180.10">
    <property type="entry name" value="Ribosomal protein L13"/>
    <property type="match status" value="1"/>
</dbReference>
<dbReference type="PIRSF" id="PIRSF002181">
    <property type="entry name" value="Ribosomal_L13"/>
    <property type="match status" value="1"/>
</dbReference>
<dbReference type="PANTHER" id="PTHR11545:SF2">
    <property type="entry name" value="LARGE RIBOSOMAL SUBUNIT PROTEIN UL13M"/>
    <property type="match status" value="1"/>
</dbReference>
<evidence type="ECO:0000256" key="4">
    <source>
        <dbReference type="ARBA" id="ARBA00068945"/>
    </source>
</evidence>
<name>A0AAW1QZM0_9CHLO</name>
<dbReference type="EMBL" id="JALJOU010000061">
    <property type="protein sequence ID" value="KAK9826891.1"/>
    <property type="molecule type" value="Genomic_DNA"/>
</dbReference>
<dbReference type="InterPro" id="IPR005823">
    <property type="entry name" value="Ribosomal_uL13_bac-type"/>
</dbReference>
<evidence type="ECO:0000256" key="7">
    <source>
        <dbReference type="RuleBase" id="RU003877"/>
    </source>
</evidence>
<comment type="similarity">
    <text evidence="1 7">Belongs to the universal ribosomal protein uL13 family.</text>
</comment>
<dbReference type="FunFam" id="3.90.1180.10:FF:000001">
    <property type="entry name" value="50S ribosomal protein L13"/>
    <property type="match status" value="1"/>
</dbReference>
<accession>A0AAW1QZM0</accession>
<dbReference type="NCBIfam" id="TIGR01066">
    <property type="entry name" value="rplM_bact"/>
    <property type="match status" value="1"/>
</dbReference>
<evidence type="ECO:0000256" key="3">
    <source>
        <dbReference type="ARBA" id="ARBA00023274"/>
    </source>
</evidence>
<evidence type="ECO:0000256" key="1">
    <source>
        <dbReference type="ARBA" id="ARBA00006227"/>
    </source>
</evidence>
<comment type="caution">
    <text evidence="8">The sequence shown here is derived from an EMBL/GenBank/DDBJ whole genome shotgun (WGS) entry which is preliminary data.</text>
</comment>
<gene>
    <name evidence="8" type="ORF">WJX81_005811</name>
</gene>
<dbReference type="InterPro" id="IPR036899">
    <property type="entry name" value="Ribosomal_uL13_sf"/>
</dbReference>
<dbReference type="InterPro" id="IPR005822">
    <property type="entry name" value="Ribosomal_uL13"/>
</dbReference>
<reference evidence="8 9" key="1">
    <citation type="journal article" date="2024" name="Nat. Commun.">
        <title>Phylogenomics reveals the evolutionary origins of lichenization in chlorophyte algae.</title>
        <authorList>
            <person name="Puginier C."/>
            <person name="Libourel C."/>
            <person name="Otte J."/>
            <person name="Skaloud P."/>
            <person name="Haon M."/>
            <person name="Grisel S."/>
            <person name="Petersen M."/>
            <person name="Berrin J.G."/>
            <person name="Delaux P.M."/>
            <person name="Dal Grande F."/>
            <person name="Keller J."/>
        </authorList>
    </citation>
    <scope>NUCLEOTIDE SEQUENCE [LARGE SCALE GENOMIC DNA]</scope>
    <source>
        <strain evidence="8 9">SAG 245.80</strain>
    </source>
</reference>
<dbReference type="AlphaFoldDB" id="A0AAW1QZM0"/>
<proteinExistence type="inferred from homology"/>
<keyword evidence="2 7" id="KW-0689">Ribosomal protein</keyword>
<evidence type="ECO:0000256" key="6">
    <source>
        <dbReference type="ARBA" id="ARBA00082726"/>
    </source>
</evidence>
<sequence length="163" mass="17923">MGPDLWNRTYYPSGSEASPLIKPWYLVDAEGQTLGRLATMVAMHLRGKTVATYQPSMDMGAYVVIVNAEKVVVSGNKSTQKVYTRHTGRPGSRKEETFQKLQARIPERIVELAVRGMLPKGRLGRHLFTHLKVYKGAAHPHSAQKPADITAKINKNAATAVAA</sequence>
<keyword evidence="3 7" id="KW-0687">Ribonucleoprotein</keyword>
<dbReference type="GO" id="GO:0017148">
    <property type="term" value="P:negative regulation of translation"/>
    <property type="evidence" value="ECO:0007669"/>
    <property type="project" value="TreeGrafter"/>
</dbReference>
<evidence type="ECO:0000256" key="5">
    <source>
        <dbReference type="ARBA" id="ARBA00077140"/>
    </source>
</evidence>
<evidence type="ECO:0000313" key="8">
    <source>
        <dbReference type="EMBL" id="KAK9826891.1"/>
    </source>
</evidence>
<dbReference type="SUPFAM" id="SSF52161">
    <property type="entry name" value="Ribosomal protein L13"/>
    <property type="match status" value="1"/>
</dbReference>
<dbReference type="Pfam" id="PF00572">
    <property type="entry name" value="Ribosomal_L13"/>
    <property type="match status" value="1"/>
</dbReference>
<dbReference type="InterPro" id="IPR023563">
    <property type="entry name" value="Ribosomal_uL13_CS"/>
</dbReference>
<dbReference type="Proteomes" id="UP001445335">
    <property type="component" value="Unassembled WGS sequence"/>
</dbReference>
<dbReference type="PANTHER" id="PTHR11545">
    <property type="entry name" value="RIBOSOMAL PROTEIN L13"/>
    <property type="match status" value="1"/>
</dbReference>
<dbReference type="GO" id="GO:0003735">
    <property type="term" value="F:structural constituent of ribosome"/>
    <property type="evidence" value="ECO:0007669"/>
    <property type="project" value="InterPro"/>
</dbReference>
<protein>
    <recommendedName>
        <fullName evidence="4">Large ribosomal subunit protein uL13c</fullName>
    </recommendedName>
    <alternativeName>
        <fullName evidence="5">50S ribosomal protein L13, chloroplastic</fullName>
    </alternativeName>
    <alternativeName>
        <fullName evidence="6">CL13</fullName>
    </alternativeName>
</protein>
<dbReference type="HAMAP" id="MF_01366">
    <property type="entry name" value="Ribosomal_uL13"/>
    <property type="match status" value="1"/>
</dbReference>
<dbReference type="CDD" id="cd00392">
    <property type="entry name" value="Ribosomal_L13"/>
    <property type="match status" value="1"/>
</dbReference>
<dbReference type="PROSITE" id="PS00783">
    <property type="entry name" value="RIBOSOMAL_L13"/>
    <property type="match status" value="1"/>
</dbReference>
<organism evidence="8 9">
    <name type="scientific">Elliptochloris bilobata</name>
    <dbReference type="NCBI Taxonomy" id="381761"/>
    <lineage>
        <taxon>Eukaryota</taxon>
        <taxon>Viridiplantae</taxon>
        <taxon>Chlorophyta</taxon>
        <taxon>core chlorophytes</taxon>
        <taxon>Trebouxiophyceae</taxon>
        <taxon>Trebouxiophyceae incertae sedis</taxon>
        <taxon>Elliptochloris clade</taxon>
        <taxon>Elliptochloris</taxon>
    </lineage>
</organism>
<evidence type="ECO:0000313" key="9">
    <source>
        <dbReference type="Proteomes" id="UP001445335"/>
    </source>
</evidence>